<accession>A0A0G0XGR0</accession>
<sequence>MKKMIQRLLSRKVQALIHKHQPRVIAVTGSVGKTSTKGAIAAVLGKKFHVRTSPENYNNEFGVPLAILGLKSPGRSVFGWLKVLFYTEKDFPDILILEFGADRPGDIRSLCDLVLPEVGVVTAISPVHVEFFGTIEALADEKAELVRRIPGGGLVVLNADDDRVIVMRDQTKTNVLTYGTRPADIRGSEYTLTTREDFSFEPEEIFSSIAFCVHVDEEERKIVMKDMLGRQQMSAILAAITVGKYFGLSLEEIEENLKDYQLPPGRLKPIPGIKGCLILDDSYNAAPASMAAALTVLQDFHPVEHARRIAVLSDMAELGNYSQDEHRRLGFQVAAANVDLLICVGEKARDICRGAAEAGIEAEKLFEFSNIEEAGRWLDRNVHKGDIVLVKGSQGMRMEKIVKEIMAEPLRASELLVRQYGKWLET</sequence>
<evidence type="ECO:0000259" key="4">
    <source>
        <dbReference type="Pfam" id="PF02875"/>
    </source>
</evidence>
<evidence type="ECO:0000313" key="6">
    <source>
        <dbReference type="EMBL" id="KKR86917.1"/>
    </source>
</evidence>
<dbReference type="PANTHER" id="PTHR43024">
    <property type="entry name" value="UDP-N-ACETYLMURAMOYL-TRIPEPTIDE--D-ALANYL-D-ALANINE LIGASE"/>
    <property type="match status" value="1"/>
</dbReference>
<dbReference type="InterPro" id="IPR036565">
    <property type="entry name" value="Mur-like_cat_sf"/>
</dbReference>
<dbReference type="Proteomes" id="UP000034616">
    <property type="component" value="Unassembled WGS sequence"/>
</dbReference>
<keyword evidence="2" id="KW-0547">Nucleotide-binding</keyword>
<proteinExistence type="predicted"/>
<dbReference type="SUPFAM" id="SSF53244">
    <property type="entry name" value="MurD-like peptide ligases, peptide-binding domain"/>
    <property type="match status" value="1"/>
</dbReference>
<evidence type="ECO:0000256" key="1">
    <source>
        <dbReference type="ARBA" id="ARBA00022598"/>
    </source>
</evidence>
<name>A0A0G0XGR0_9BACT</name>
<organism evidence="6 7">
    <name type="scientific">Candidatus Uhrbacteria bacterium GW2011_GWC2_41_11</name>
    <dbReference type="NCBI Taxonomy" id="1618985"/>
    <lineage>
        <taxon>Bacteria</taxon>
        <taxon>Candidatus Uhriibacteriota</taxon>
    </lineage>
</organism>
<evidence type="ECO:0000259" key="5">
    <source>
        <dbReference type="Pfam" id="PF08245"/>
    </source>
</evidence>
<dbReference type="AlphaFoldDB" id="A0A0G0XGR0"/>
<dbReference type="PANTHER" id="PTHR43024:SF1">
    <property type="entry name" value="UDP-N-ACETYLMURAMOYL-TRIPEPTIDE--D-ALANYL-D-ALANINE LIGASE"/>
    <property type="match status" value="1"/>
</dbReference>
<keyword evidence="3" id="KW-0067">ATP-binding</keyword>
<dbReference type="Pfam" id="PF02875">
    <property type="entry name" value="Mur_ligase_C"/>
    <property type="match status" value="1"/>
</dbReference>
<dbReference type="GO" id="GO:0005524">
    <property type="term" value="F:ATP binding"/>
    <property type="evidence" value="ECO:0007669"/>
    <property type="project" value="UniProtKB-KW"/>
</dbReference>
<keyword evidence="1 6" id="KW-0436">Ligase</keyword>
<evidence type="ECO:0000256" key="3">
    <source>
        <dbReference type="ARBA" id="ARBA00022840"/>
    </source>
</evidence>
<feature type="domain" description="Mur ligase C-terminal" evidence="4">
    <location>
        <begin position="265"/>
        <end position="393"/>
    </location>
</feature>
<dbReference type="Gene3D" id="3.90.190.20">
    <property type="entry name" value="Mur ligase, C-terminal domain"/>
    <property type="match status" value="1"/>
</dbReference>
<dbReference type="Gene3D" id="3.40.1190.10">
    <property type="entry name" value="Mur-like, catalytic domain"/>
    <property type="match status" value="1"/>
</dbReference>
<dbReference type="SUPFAM" id="SSF53623">
    <property type="entry name" value="MurD-like peptide ligases, catalytic domain"/>
    <property type="match status" value="1"/>
</dbReference>
<dbReference type="InterPro" id="IPR004101">
    <property type="entry name" value="Mur_ligase_C"/>
</dbReference>
<dbReference type="InterPro" id="IPR036615">
    <property type="entry name" value="Mur_ligase_C_dom_sf"/>
</dbReference>
<feature type="domain" description="Mur ligase central" evidence="5">
    <location>
        <begin position="27"/>
        <end position="242"/>
    </location>
</feature>
<gene>
    <name evidence="6" type="ORF">UU35_C0007G0063</name>
</gene>
<comment type="caution">
    <text evidence="6">The sequence shown here is derived from an EMBL/GenBank/DDBJ whole genome shotgun (WGS) entry which is preliminary data.</text>
</comment>
<reference evidence="6 7" key="1">
    <citation type="journal article" date="2015" name="Nature">
        <title>rRNA introns, odd ribosomes, and small enigmatic genomes across a large radiation of phyla.</title>
        <authorList>
            <person name="Brown C.T."/>
            <person name="Hug L.A."/>
            <person name="Thomas B.C."/>
            <person name="Sharon I."/>
            <person name="Castelle C.J."/>
            <person name="Singh A."/>
            <person name="Wilkins M.J."/>
            <person name="Williams K.H."/>
            <person name="Banfield J.F."/>
        </authorList>
    </citation>
    <scope>NUCLEOTIDE SEQUENCE [LARGE SCALE GENOMIC DNA]</scope>
</reference>
<protein>
    <submittedName>
        <fullName evidence="6">UDP-N-acetylmuramoyl-tripeptide-D-alanyl-D-alanine ligase</fullName>
    </submittedName>
</protein>
<evidence type="ECO:0000313" key="7">
    <source>
        <dbReference type="Proteomes" id="UP000034616"/>
    </source>
</evidence>
<dbReference type="InterPro" id="IPR051046">
    <property type="entry name" value="MurCDEF_CellWall_CoF430Synth"/>
</dbReference>
<evidence type="ECO:0000256" key="2">
    <source>
        <dbReference type="ARBA" id="ARBA00022741"/>
    </source>
</evidence>
<dbReference type="GO" id="GO:0016881">
    <property type="term" value="F:acid-amino acid ligase activity"/>
    <property type="evidence" value="ECO:0007669"/>
    <property type="project" value="InterPro"/>
</dbReference>
<dbReference type="EMBL" id="LCAH01000007">
    <property type="protein sequence ID" value="KKR86917.1"/>
    <property type="molecule type" value="Genomic_DNA"/>
</dbReference>
<dbReference type="PATRIC" id="fig|1618985.3.peg.578"/>
<dbReference type="InterPro" id="IPR013221">
    <property type="entry name" value="Mur_ligase_cen"/>
</dbReference>
<dbReference type="Pfam" id="PF08245">
    <property type="entry name" value="Mur_ligase_M"/>
    <property type="match status" value="1"/>
</dbReference>